<protein>
    <submittedName>
        <fullName evidence="1">Uncharacterized protein</fullName>
    </submittedName>
</protein>
<evidence type="ECO:0000313" key="1">
    <source>
        <dbReference type="EMBL" id="GFA15999.1"/>
    </source>
</evidence>
<dbReference type="AlphaFoldDB" id="A0A699J6U3"/>
<gene>
    <name evidence="1" type="ORF">Tci_587971</name>
</gene>
<organism evidence="1">
    <name type="scientific">Tanacetum cinerariifolium</name>
    <name type="common">Dalmatian daisy</name>
    <name type="synonym">Chrysanthemum cinerariifolium</name>
    <dbReference type="NCBI Taxonomy" id="118510"/>
    <lineage>
        <taxon>Eukaryota</taxon>
        <taxon>Viridiplantae</taxon>
        <taxon>Streptophyta</taxon>
        <taxon>Embryophyta</taxon>
        <taxon>Tracheophyta</taxon>
        <taxon>Spermatophyta</taxon>
        <taxon>Magnoliopsida</taxon>
        <taxon>eudicotyledons</taxon>
        <taxon>Gunneridae</taxon>
        <taxon>Pentapetalae</taxon>
        <taxon>asterids</taxon>
        <taxon>campanulids</taxon>
        <taxon>Asterales</taxon>
        <taxon>Asteraceae</taxon>
        <taxon>Asteroideae</taxon>
        <taxon>Anthemideae</taxon>
        <taxon>Anthemidinae</taxon>
        <taxon>Tanacetum</taxon>
    </lineage>
</organism>
<name>A0A699J6U3_TANCI</name>
<comment type="caution">
    <text evidence="1">The sequence shown here is derived from an EMBL/GenBank/DDBJ whole genome shotgun (WGS) entry which is preliminary data.</text>
</comment>
<accession>A0A699J6U3</accession>
<reference evidence="1" key="1">
    <citation type="journal article" date="2019" name="Sci. Rep.">
        <title>Draft genome of Tanacetum cinerariifolium, the natural source of mosquito coil.</title>
        <authorList>
            <person name="Yamashiro T."/>
            <person name="Shiraishi A."/>
            <person name="Satake H."/>
            <person name="Nakayama K."/>
        </authorList>
    </citation>
    <scope>NUCLEOTIDE SEQUENCE</scope>
</reference>
<dbReference type="EMBL" id="BKCJ010378234">
    <property type="protein sequence ID" value="GFA15999.1"/>
    <property type="molecule type" value="Genomic_DNA"/>
</dbReference>
<proteinExistence type="predicted"/>
<sequence length="189" mass="21889">MVSGFERIQSEKFPTTYQGCVVKQMEYVEPSLPKVQRNLQNVHSVEKSDENEVDLMKRARRIYQDENKNSSFNHEKAWAVLQKHAKCDAPDPAPVDLTEGENVHDQHVPAVNTDELFGPDQRPRPPAFEAWKDKDRTITRLEELRFLALSTNDLSPDDAYWINLQKKIKDKLRAQIPRDSNNQSDDSDE</sequence>